<reference evidence="1" key="1">
    <citation type="submission" date="2014-09" db="EMBL/GenBank/DDBJ databases">
        <authorList>
            <person name="Magalhaes I.L.F."/>
            <person name="Oliveira U."/>
            <person name="Santos F.R."/>
            <person name="Vidigal T.H.D.A."/>
            <person name="Brescovit A.D."/>
            <person name="Santos A.J."/>
        </authorList>
    </citation>
    <scope>NUCLEOTIDE SEQUENCE</scope>
    <source>
        <tissue evidence="1">Shoot tissue taken approximately 20 cm above the soil surface</tissue>
    </source>
</reference>
<protein>
    <submittedName>
        <fullName evidence="1">Uncharacterized protein</fullName>
    </submittedName>
</protein>
<accession>A0A0A9B5A9</accession>
<dbReference type="EMBL" id="GBRH01243393">
    <property type="protein sequence ID" value="JAD54502.1"/>
    <property type="molecule type" value="Transcribed_RNA"/>
</dbReference>
<evidence type="ECO:0000313" key="1">
    <source>
        <dbReference type="EMBL" id="JAD54502.1"/>
    </source>
</evidence>
<organism evidence="1">
    <name type="scientific">Arundo donax</name>
    <name type="common">Giant reed</name>
    <name type="synonym">Donax arundinaceus</name>
    <dbReference type="NCBI Taxonomy" id="35708"/>
    <lineage>
        <taxon>Eukaryota</taxon>
        <taxon>Viridiplantae</taxon>
        <taxon>Streptophyta</taxon>
        <taxon>Embryophyta</taxon>
        <taxon>Tracheophyta</taxon>
        <taxon>Spermatophyta</taxon>
        <taxon>Magnoliopsida</taxon>
        <taxon>Liliopsida</taxon>
        <taxon>Poales</taxon>
        <taxon>Poaceae</taxon>
        <taxon>PACMAD clade</taxon>
        <taxon>Arundinoideae</taxon>
        <taxon>Arundineae</taxon>
        <taxon>Arundo</taxon>
    </lineage>
</organism>
<proteinExistence type="predicted"/>
<name>A0A0A9B5A9_ARUDO</name>
<reference evidence="1" key="2">
    <citation type="journal article" date="2015" name="Data Brief">
        <title>Shoot transcriptome of the giant reed, Arundo donax.</title>
        <authorList>
            <person name="Barrero R.A."/>
            <person name="Guerrero F.D."/>
            <person name="Moolhuijzen P."/>
            <person name="Goolsby J.A."/>
            <person name="Tidwell J."/>
            <person name="Bellgard S.E."/>
            <person name="Bellgard M.I."/>
        </authorList>
    </citation>
    <scope>NUCLEOTIDE SEQUENCE</scope>
    <source>
        <tissue evidence="1">Shoot tissue taken approximately 20 cm above the soil surface</tissue>
    </source>
</reference>
<dbReference type="AlphaFoldDB" id="A0A0A9B5A9"/>
<sequence length="38" mass="4498">MLQFSFSMNFAQILYLYGECLIKYAFLHMATSAWHFAC</sequence>